<evidence type="ECO:0000256" key="7">
    <source>
        <dbReference type="ARBA" id="ARBA00022989"/>
    </source>
</evidence>
<keyword evidence="14" id="KW-1185">Reference proteome</keyword>
<dbReference type="GO" id="GO:0005886">
    <property type="term" value="C:plasma membrane"/>
    <property type="evidence" value="ECO:0007669"/>
    <property type="project" value="UniProtKB-SubCell"/>
</dbReference>
<dbReference type="GO" id="GO:0015627">
    <property type="term" value="C:type II protein secretion system complex"/>
    <property type="evidence" value="ECO:0007669"/>
    <property type="project" value="InterPro"/>
</dbReference>
<evidence type="ECO:0000256" key="8">
    <source>
        <dbReference type="ARBA" id="ARBA00023136"/>
    </source>
</evidence>
<dbReference type="InterPro" id="IPR022346">
    <property type="entry name" value="T2SS_GspH"/>
</dbReference>
<feature type="domain" description="General secretion pathway GspH" evidence="12">
    <location>
        <begin position="63"/>
        <end position="176"/>
    </location>
</feature>
<keyword evidence="8 11" id="KW-0472">Membrane</keyword>
<dbReference type="Pfam" id="PF12019">
    <property type="entry name" value="GspH"/>
    <property type="match status" value="1"/>
</dbReference>
<name>A0A1G9U4G6_9GAMM</name>
<evidence type="ECO:0000313" key="13">
    <source>
        <dbReference type="EMBL" id="SDM54475.1"/>
    </source>
</evidence>
<dbReference type="Gene3D" id="3.55.40.10">
    <property type="entry name" value="minor pseudopilin epsh domain"/>
    <property type="match status" value="1"/>
</dbReference>
<evidence type="ECO:0000256" key="2">
    <source>
        <dbReference type="ARBA" id="ARBA00021549"/>
    </source>
</evidence>
<dbReference type="RefSeq" id="WP_176817263.1">
    <property type="nucleotide sequence ID" value="NZ_FNGH01000014.1"/>
</dbReference>
<keyword evidence="5" id="KW-0997">Cell inner membrane</keyword>
<protein>
    <recommendedName>
        <fullName evidence="2">Type II secretion system protein H</fullName>
    </recommendedName>
    <alternativeName>
        <fullName evidence="10">General secretion pathway protein H</fullName>
    </alternativeName>
</protein>
<keyword evidence="6 11" id="KW-0812">Transmembrane</keyword>
<dbReference type="GO" id="GO:0015628">
    <property type="term" value="P:protein secretion by the type II secretion system"/>
    <property type="evidence" value="ECO:0007669"/>
    <property type="project" value="InterPro"/>
</dbReference>
<dbReference type="EMBL" id="FNGH01000014">
    <property type="protein sequence ID" value="SDM54475.1"/>
    <property type="molecule type" value="Genomic_DNA"/>
</dbReference>
<keyword evidence="4" id="KW-0488">Methylation</keyword>
<dbReference type="InterPro" id="IPR012902">
    <property type="entry name" value="N_methyl_site"/>
</dbReference>
<evidence type="ECO:0000256" key="10">
    <source>
        <dbReference type="ARBA" id="ARBA00030775"/>
    </source>
</evidence>
<reference evidence="14" key="1">
    <citation type="submission" date="2016-10" db="EMBL/GenBank/DDBJ databases">
        <authorList>
            <person name="Varghese N."/>
            <person name="Submissions S."/>
        </authorList>
    </citation>
    <scope>NUCLEOTIDE SEQUENCE [LARGE SCALE GENOMIC DNA]</scope>
    <source>
        <strain evidence="14">AAP</strain>
    </source>
</reference>
<evidence type="ECO:0000256" key="5">
    <source>
        <dbReference type="ARBA" id="ARBA00022519"/>
    </source>
</evidence>
<keyword evidence="3" id="KW-1003">Cell membrane</keyword>
<dbReference type="InterPro" id="IPR045584">
    <property type="entry name" value="Pilin-like"/>
</dbReference>
<dbReference type="Pfam" id="PF07963">
    <property type="entry name" value="N_methyl"/>
    <property type="match status" value="1"/>
</dbReference>
<dbReference type="SUPFAM" id="SSF54523">
    <property type="entry name" value="Pili subunits"/>
    <property type="match status" value="1"/>
</dbReference>
<accession>A0A1G9U4G6</accession>
<evidence type="ECO:0000256" key="11">
    <source>
        <dbReference type="SAM" id="Phobius"/>
    </source>
</evidence>
<feature type="transmembrane region" description="Helical" evidence="11">
    <location>
        <begin position="27"/>
        <end position="47"/>
    </location>
</feature>
<gene>
    <name evidence="13" type="ORF">SAMN05192555_114117</name>
</gene>
<evidence type="ECO:0000256" key="1">
    <source>
        <dbReference type="ARBA" id="ARBA00004377"/>
    </source>
</evidence>
<proteinExistence type="inferred from homology"/>
<comment type="similarity">
    <text evidence="9">Belongs to the GSP H family.</text>
</comment>
<evidence type="ECO:0000259" key="12">
    <source>
        <dbReference type="Pfam" id="PF12019"/>
    </source>
</evidence>
<comment type="subcellular location">
    <subcellularLocation>
        <location evidence="1">Cell inner membrane</location>
        <topology evidence="1">Single-pass membrane protein</topology>
    </subcellularLocation>
</comment>
<evidence type="ECO:0000256" key="4">
    <source>
        <dbReference type="ARBA" id="ARBA00022481"/>
    </source>
</evidence>
<keyword evidence="7 11" id="KW-1133">Transmembrane helix</keyword>
<dbReference type="STRING" id="48727.SAMN05192555_114117"/>
<sequence>MRPTCHQDYHETPAANRQRVHHLTQGFTLIELLVVIAVAVIIATWAIPSYQQFTARNQVAAEVMRIKTTLATARNTAITRRTTIAVCPVVSADSTGCDYTDWSLPLAVVEGQASSGNLSDATLLRILKGTGGPTVSFNRSTPIRYQLNGFTLGHNGTFEVCGTHMEGVKIIVSNTGRTRVPIDDKPTC</sequence>
<dbReference type="NCBIfam" id="TIGR02532">
    <property type="entry name" value="IV_pilin_GFxxxE"/>
    <property type="match status" value="1"/>
</dbReference>
<evidence type="ECO:0000256" key="3">
    <source>
        <dbReference type="ARBA" id="ARBA00022475"/>
    </source>
</evidence>
<evidence type="ECO:0000256" key="9">
    <source>
        <dbReference type="ARBA" id="ARBA00025772"/>
    </source>
</evidence>
<dbReference type="AlphaFoldDB" id="A0A1G9U4G6"/>
<evidence type="ECO:0000256" key="6">
    <source>
        <dbReference type="ARBA" id="ARBA00022692"/>
    </source>
</evidence>
<dbReference type="Proteomes" id="UP000199107">
    <property type="component" value="Unassembled WGS sequence"/>
</dbReference>
<dbReference type="PROSITE" id="PS00409">
    <property type="entry name" value="PROKAR_NTER_METHYL"/>
    <property type="match status" value="1"/>
</dbReference>
<organism evidence="13 14">
    <name type="scientific">Franzmannia pantelleriensis</name>
    <dbReference type="NCBI Taxonomy" id="48727"/>
    <lineage>
        <taxon>Bacteria</taxon>
        <taxon>Pseudomonadati</taxon>
        <taxon>Pseudomonadota</taxon>
        <taxon>Gammaproteobacteria</taxon>
        <taxon>Oceanospirillales</taxon>
        <taxon>Halomonadaceae</taxon>
        <taxon>Franzmannia</taxon>
    </lineage>
</organism>
<evidence type="ECO:0000313" key="14">
    <source>
        <dbReference type="Proteomes" id="UP000199107"/>
    </source>
</evidence>